<protein>
    <submittedName>
        <fullName evidence="1">Uncharacterized protein</fullName>
    </submittedName>
</protein>
<gene>
    <name evidence="1" type="ORF">SYNPS1DRAFT_19007</name>
</gene>
<reference evidence="2" key="1">
    <citation type="journal article" date="2018" name="Nat. Microbiol.">
        <title>Leveraging single-cell genomics to expand the fungal tree of life.</title>
        <authorList>
            <person name="Ahrendt S.R."/>
            <person name="Quandt C.A."/>
            <person name="Ciobanu D."/>
            <person name="Clum A."/>
            <person name="Salamov A."/>
            <person name="Andreopoulos B."/>
            <person name="Cheng J.F."/>
            <person name="Woyke T."/>
            <person name="Pelin A."/>
            <person name="Henrissat B."/>
            <person name="Reynolds N.K."/>
            <person name="Benny G.L."/>
            <person name="Smith M.E."/>
            <person name="James T.Y."/>
            <person name="Grigoriev I.V."/>
        </authorList>
    </citation>
    <scope>NUCLEOTIDE SEQUENCE [LARGE SCALE GENOMIC DNA]</scope>
    <source>
        <strain evidence="2">Benny S71-1</strain>
    </source>
</reference>
<proteinExistence type="predicted"/>
<dbReference type="InterPro" id="IPR051608">
    <property type="entry name" value="RQC_Subunit_NEMF"/>
</dbReference>
<organism evidence="1 2">
    <name type="scientific">Syncephalis pseudoplumigaleata</name>
    <dbReference type="NCBI Taxonomy" id="1712513"/>
    <lineage>
        <taxon>Eukaryota</taxon>
        <taxon>Fungi</taxon>
        <taxon>Fungi incertae sedis</taxon>
        <taxon>Zoopagomycota</taxon>
        <taxon>Zoopagomycotina</taxon>
        <taxon>Zoopagomycetes</taxon>
        <taxon>Zoopagales</taxon>
        <taxon>Piptocephalidaceae</taxon>
        <taxon>Syncephalis</taxon>
    </lineage>
</organism>
<dbReference type="EMBL" id="KZ991229">
    <property type="protein sequence ID" value="RKP23189.1"/>
    <property type="molecule type" value="Genomic_DNA"/>
</dbReference>
<dbReference type="GO" id="GO:0072344">
    <property type="term" value="P:rescue of stalled ribosome"/>
    <property type="evidence" value="ECO:0007669"/>
    <property type="project" value="TreeGrafter"/>
</dbReference>
<dbReference type="OrthoDB" id="207084at2759"/>
<dbReference type="GO" id="GO:1990112">
    <property type="term" value="C:RQC complex"/>
    <property type="evidence" value="ECO:0007669"/>
    <property type="project" value="TreeGrafter"/>
</dbReference>
<dbReference type="GO" id="GO:1990116">
    <property type="term" value="P:ribosome-associated ubiquitin-dependent protein catabolic process"/>
    <property type="evidence" value="ECO:0007669"/>
    <property type="project" value="TreeGrafter"/>
</dbReference>
<dbReference type="GO" id="GO:0000049">
    <property type="term" value="F:tRNA binding"/>
    <property type="evidence" value="ECO:0007669"/>
    <property type="project" value="TreeGrafter"/>
</dbReference>
<dbReference type="Pfam" id="PF05833">
    <property type="entry name" value="NFACT_N"/>
    <property type="match status" value="1"/>
</dbReference>
<sequence length="94" mass="10869">MKQRFTSIDVRAVVNELRDRVVNLRLQNVYDVTSKTFLLKFARSDKKELVLVESGIRIHSTQYARDKANMPSNFCMKVGACMACWPACTYMMDI</sequence>
<dbReference type="GO" id="GO:0043023">
    <property type="term" value="F:ribosomal large subunit binding"/>
    <property type="evidence" value="ECO:0007669"/>
    <property type="project" value="TreeGrafter"/>
</dbReference>
<evidence type="ECO:0000313" key="1">
    <source>
        <dbReference type="EMBL" id="RKP23189.1"/>
    </source>
</evidence>
<dbReference type="PANTHER" id="PTHR15239:SF6">
    <property type="entry name" value="RIBOSOME QUALITY CONTROL COMPLEX SUBUNIT NEMF"/>
    <property type="match status" value="1"/>
</dbReference>
<accession>A0A4V1J0Y6</accession>
<dbReference type="PANTHER" id="PTHR15239">
    <property type="entry name" value="NUCLEAR EXPORT MEDIATOR FACTOR NEMF"/>
    <property type="match status" value="1"/>
</dbReference>
<name>A0A4V1J0Y6_9FUNG</name>
<dbReference type="AlphaFoldDB" id="A0A4V1J0Y6"/>
<evidence type="ECO:0000313" key="2">
    <source>
        <dbReference type="Proteomes" id="UP000278143"/>
    </source>
</evidence>
<dbReference type="Proteomes" id="UP000278143">
    <property type="component" value="Unassembled WGS sequence"/>
</dbReference>
<dbReference type="Gene3D" id="2.30.310.10">
    <property type="entry name" value="ibrinogen binding protein from staphylococcus aureus domain"/>
    <property type="match status" value="1"/>
</dbReference>
<keyword evidence="2" id="KW-1185">Reference proteome</keyword>